<feature type="transmembrane region" description="Helical" evidence="1">
    <location>
        <begin position="476"/>
        <end position="497"/>
    </location>
</feature>
<keyword evidence="1" id="KW-0472">Membrane</keyword>
<reference evidence="2" key="1">
    <citation type="submission" date="2023-10" db="EMBL/GenBank/DDBJ databases">
        <authorList>
            <person name="Domelevo Entfellner J.-B."/>
        </authorList>
    </citation>
    <scope>NUCLEOTIDE SEQUENCE</scope>
</reference>
<dbReference type="GO" id="GO:0006913">
    <property type="term" value="P:nucleocytoplasmic transport"/>
    <property type="evidence" value="ECO:0007669"/>
    <property type="project" value="TreeGrafter"/>
</dbReference>
<dbReference type="EMBL" id="OY731398">
    <property type="protein sequence ID" value="CAJ1917090.1"/>
    <property type="molecule type" value="Genomic_DNA"/>
</dbReference>
<dbReference type="Gene3D" id="2.130.10.10">
    <property type="entry name" value="YVTN repeat-like/Quinoprotein amine dehydrogenase"/>
    <property type="match status" value="1"/>
</dbReference>
<dbReference type="FunFam" id="2.130.10.10:FF:000434">
    <property type="entry name" value="Aladin isoform A"/>
    <property type="match status" value="1"/>
</dbReference>
<proteinExistence type="predicted"/>
<name>A0AA86S577_9FABA</name>
<dbReference type="AlphaFoldDB" id="A0AA86S577"/>
<organism evidence="2 3">
    <name type="scientific">Sphenostylis stenocarpa</name>
    <dbReference type="NCBI Taxonomy" id="92480"/>
    <lineage>
        <taxon>Eukaryota</taxon>
        <taxon>Viridiplantae</taxon>
        <taxon>Streptophyta</taxon>
        <taxon>Embryophyta</taxon>
        <taxon>Tracheophyta</taxon>
        <taxon>Spermatophyta</taxon>
        <taxon>Magnoliopsida</taxon>
        <taxon>eudicotyledons</taxon>
        <taxon>Gunneridae</taxon>
        <taxon>Pentapetalae</taxon>
        <taxon>rosids</taxon>
        <taxon>fabids</taxon>
        <taxon>Fabales</taxon>
        <taxon>Fabaceae</taxon>
        <taxon>Papilionoideae</taxon>
        <taxon>50 kb inversion clade</taxon>
        <taxon>NPAAA clade</taxon>
        <taxon>indigoferoid/millettioid clade</taxon>
        <taxon>Phaseoleae</taxon>
        <taxon>Sphenostylis</taxon>
    </lineage>
</organism>
<sequence>MASFPPPGSLSLCELNRDLITVDALSDDRANQTYGKILGLVFCPVPFQSLESDASDQEGAATSENAAGESFQRKGPVGLLQELVNAYVGRLFYPNDVHLLPEVDLQGISWHPNKHIIAFISAPTQVLVRDYQEPEGKDPSILANESQRDIRVLEWRPNGGKMLAVGCKGGICMWAASYPGNAASVRSGSASFLGTSASYESSSFTVWDFAQGVGTPIRRGLGGISMLKWSPTGDYFFASKFDGTFYLWETNTWTSEQWSSTSGFVKSATWDPDGRMILLAFSESSTLGSVHFASKPPSLDAHLLPVDLPEILSLTGSQGIEKIAWDNSGERLAVSFKGGDDMYRGLIAIYDTRLTPLISTSLIGFIRGPGEKPKPISFSFHGKFKQGPLLSVFCIFFSCSAGAVGFVALTPSCFVLICFHDEDFCEILLFVYDLEQFEVNTLSIMDKAPTAYAKFYDIPPLFCTPLTYTIRSLFPVVVKSAATFITCHLFMLLYSSLYTPINSFTLLLPSLITFLSPLAIYNPFSSTTAIKSKHPPTRRCQSVHRL</sequence>
<evidence type="ECO:0000256" key="1">
    <source>
        <dbReference type="SAM" id="Phobius"/>
    </source>
</evidence>
<dbReference type="Proteomes" id="UP001189624">
    <property type="component" value="Chromosome 1"/>
</dbReference>
<dbReference type="PANTHER" id="PTHR14494">
    <property type="entry name" value="ALADIN/ADRACALIN/AAAS"/>
    <property type="match status" value="1"/>
</dbReference>
<keyword evidence="3" id="KW-1185">Reference proteome</keyword>
<dbReference type="GO" id="GO:0005643">
    <property type="term" value="C:nuclear pore"/>
    <property type="evidence" value="ECO:0007669"/>
    <property type="project" value="TreeGrafter"/>
</dbReference>
<protein>
    <recommendedName>
        <fullName evidence="4">Aladin</fullName>
    </recommendedName>
</protein>
<gene>
    <name evidence="2" type="ORF">AYBTSS11_LOCUS3632</name>
</gene>
<keyword evidence="1" id="KW-1133">Transmembrane helix</keyword>
<evidence type="ECO:0008006" key="4">
    <source>
        <dbReference type="Google" id="ProtNLM"/>
    </source>
</evidence>
<dbReference type="InterPro" id="IPR015943">
    <property type="entry name" value="WD40/YVTN_repeat-like_dom_sf"/>
</dbReference>
<dbReference type="Pfam" id="PF00400">
    <property type="entry name" value="WD40"/>
    <property type="match status" value="1"/>
</dbReference>
<dbReference type="Gramene" id="rna-AYBTSS11_LOCUS3632">
    <property type="protein sequence ID" value="CAJ1917090.1"/>
    <property type="gene ID" value="gene-AYBTSS11_LOCUS3632"/>
</dbReference>
<evidence type="ECO:0000313" key="3">
    <source>
        <dbReference type="Proteomes" id="UP001189624"/>
    </source>
</evidence>
<keyword evidence="1" id="KW-0812">Transmembrane</keyword>
<dbReference type="InterPro" id="IPR001680">
    <property type="entry name" value="WD40_rpt"/>
</dbReference>
<feature type="transmembrane region" description="Helical" evidence="1">
    <location>
        <begin position="389"/>
        <end position="419"/>
    </location>
</feature>
<feature type="transmembrane region" description="Helical" evidence="1">
    <location>
        <begin position="503"/>
        <end position="524"/>
    </location>
</feature>
<evidence type="ECO:0000313" key="2">
    <source>
        <dbReference type="EMBL" id="CAJ1917090.1"/>
    </source>
</evidence>
<dbReference type="PANTHER" id="PTHR14494:SF0">
    <property type="entry name" value="ALADIN"/>
    <property type="match status" value="1"/>
</dbReference>
<dbReference type="SUPFAM" id="SSF82171">
    <property type="entry name" value="DPP6 N-terminal domain-like"/>
    <property type="match status" value="1"/>
</dbReference>
<dbReference type="InterPro" id="IPR045139">
    <property type="entry name" value="Aladin"/>
</dbReference>
<accession>A0AA86S577</accession>